<accession>A0A5C3FAM9</accession>
<dbReference type="EMBL" id="OOIP01000025">
    <property type="protein sequence ID" value="SPO41146.1"/>
    <property type="molecule type" value="Genomic_DNA"/>
</dbReference>
<name>A0A5C3FAM9_9BASI</name>
<dbReference type="AlphaFoldDB" id="A0A5C3FAM9"/>
<feature type="region of interest" description="Disordered" evidence="1">
    <location>
        <begin position="164"/>
        <end position="284"/>
    </location>
</feature>
<protein>
    <submittedName>
        <fullName evidence="2">Uncharacterized protein</fullName>
    </submittedName>
</protein>
<gene>
    <name evidence="2" type="ORF">PSFLO_06628</name>
</gene>
<feature type="compositionally biased region" description="Low complexity" evidence="1">
    <location>
        <begin position="165"/>
        <end position="180"/>
    </location>
</feature>
<reference evidence="2 3" key="1">
    <citation type="submission" date="2018-03" db="EMBL/GenBank/DDBJ databases">
        <authorList>
            <person name="Guldener U."/>
        </authorList>
    </citation>
    <scope>NUCLEOTIDE SEQUENCE [LARGE SCALE GENOMIC DNA]</scope>
    <source>
        <strain evidence="2 3">DAOM196992</strain>
    </source>
</reference>
<organism evidence="2 3">
    <name type="scientific">Pseudozyma flocculosa</name>
    <dbReference type="NCBI Taxonomy" id="84751"/>
    <lineage>
        <taxon>Eukaryota</taxon>
        <taxon>Fungi</taxon>
        <taxon>Dikarya</taxon>
        <taxon>Basidiomycota</taxon>
        <taxon>Ustilaginomycotina</taxon>
        <taxon>Ustilaginomycetes</taxon>
        <taxon>Ustilaginales</taxon>
        <taxon>Ustilaginaceae</taxon>
        <taxon>Pseudozyma</taxon>
    </lineage>
</organism>
<evidence type="ECO:0000313" key="3">
    <source>
        <dbReference type="Proteomes" id="UP000323386"/>
    </source>
</evidence>
<evidence type="ECO:0000256" key="1">
    <source>
        <dbReference type="SAM" id="MobiDB-lite"/>
    </source>
</evidence>
<evidence type="ECO:0000313" key="2">
    <source>
        <dbReference type="EMBL" id="SPO41146.1"/>
    </source>
</evidence>
<dbReference type="Proteomes" id="UP000323386">
    <property type="component" value="Unassembled WGS sequence"/>
</dbReference>
<keyword evidence="3" id="KW-1185">Reference proteome</keyword>
<proteinExistence type="predicted"/>
<sequence length="321" mass="34125">MAHTSNTISLSDSTKAVWECFLLTLGLIASNLNLVPDSALQWHRLPGSLPSDHELPTVRPGGCEVGDAIVRYAYLSGACLILHNERNPDAGPARAFTFSIGDVILQKPLMRLKMNGTGGTVDRRVKAAPSLDAVCKTIKPRVGRFDLGHHRAHFHVWAAGDDANAASTQQSTQESSPEAPADITGSGGDGAHAEANGILRTQEQPKEEVFGTSRQARSLPSRARFAENHDLDVPESFPSTLSLAADDGSSHQADAVVRASESKVNSQQSGAAGPKGKRARLQIGKEARAGEALIRGYSRELRKRGAMISQTKRGATKAKGG</sequence>